<accession>A0AAD3CM81</accession>
<dbReference type="Proteomes" id="UP001054902">
    <property type="component" value="Unassembled WGS sequence"/>
</dbReference>
<evidence type="ECO:0000313" key="2">
    <source>
        <dbReference type="Proteomes" id="UP001054902"/>
    </source>
</evidence>
<dbReference type="AlphaFoldDB" id="A0AAD3CM81"/>
<dbReference type="EMBL" id="BLLK01000023">
    <property type="protein sequence ID" value="GFH47635.1"/>
    <property type="molecule type" value="Genomic_DNA"/>
</dbReference>
<sequence>MIGKNAFLMEKLAKEGNLEMIQYFDSKLCGHFRHFDWDRLFDEAARHDRLNIMKWIFEEMSFETYDVHYIQCTIEAYEHVLEGVKAPAAKADATTTM</sequence>
<keyword evidence="2" id="KW-1185">Reference proteome</keyword>
<organism evidence="1 2">
    <name type="scientific">Chaetoceros tenuissimus</name>
    <dbReference type="NCBI Taxonomy" id="426638"/>
    <lineage>
        <taxon>Eukaryota</taxon>
        <taxon>Sar</taxon>
        <taxon>Stramenopiles</taxon>
        <taxon>Ochrophyta</taxon>
        <taxon>Bacillariophyta</taxon>
        <taxon>Coscinodiscophyceae</taxon>
        <taxon>Chaetocerotophycidae</taxon>
        <taxon>Chaetocerotales</taxon>
        <taxon>Chaetocerotaceae</taxon>
        <taxon>Chaetoceros</taxon>
    </lineage>
</organism>
<name>A0AAD3CM81_9STRA</name>
<comment type="caution">
    <text evidence="1">The sequence shown here is derived from an EMBL/GenBank/DDBJ whole genome shotgun (WGS) entry which is preliminary data.</text>
</comment>
<gene>
    <name evidence="1" type="ORF">CTEN210_04110</name>
</gene>
<reference evidence="1 2" key="1">
    <citation type="journal article" date="2021" name="Sci. Rep.">
        <title>The genome of the diatom Chaetoceros tenuissimus carries an ancient integrated fragment of an extant virus.</title>
        <authorList>
            <person name="Hongo Y."/>
            <person name="Kimura K."/>
            <person name="Takaki Y."/>
            <person name="Yoshida Y."/>
            <person name="Baba S."/>
            <person name="Kobayashi G."/>
            <person name="Nagasaki K."/>
            <person name="Hano T."/>
            <person name="Tomaru Y."/>
        </authorList>
    </citation>
    <scope>NUCLEOTIDE SEQUENCE [LARGE SCALE GENOMIC DNA]</scope>
    <source>
        <strain evidence="1 2">NIES-3715</strain>
    </source>
</reference>
<protein>
    <submittedName>
        <fullName evidence="1">Uncharacterized protein</fullName>
    </submittedName>
</protein>
<evidence type="ECO:0000313" key="1">
    <source>
        <dbReference type="EMBL" id="GFH47635.1"/>
    </source>
</evidence>
<proteinExistence type="predicted"/>